<accession>A0A072VBP9</accession>
<evidence type="ECO:0000256" key="3">
    <source>
        <dbReference type="ARBA" id="ARBA00022630"/>
    </source>
</evidence>
<feature type="domain" description="NADH:flavin oxidoreductase/NADH oxidase N-terminal" evidence="6">
    <location>
        <begin position="172"/>
        <end position="240"/>
    </location>
</feature>
<keyword evidence="5" id="KW-0521">NADP</keyword>
<dbReference type="InterPro" id="IPR029063">
    <property type="entry name" value="SAM-dependent_MTases_sf"/>
</dbReference>
<dbReference type="PANTHER" id="PTHR22893">
    <property type="entry name" value="NADH OXIDOREDUCTASE-RELATED"/>
    <property type="match status" value="1"/>
</dbReference>
<dbReference type="GO" id="GO:0016491">
    <property type="term" value="F:oxidoreductase activity"/>
    <property type="evidence" value="ECO:0000318"/>
    <property type="project" value="GO_Central"/>
</dbReference>
<keyword evidence="9" id="KW-1185">Reference proteome</keyword>
<dbReference type="SUPFAM" id="SSF51395">
    <property type="entry name" value="FMN-linked oxidoreductases"/>
    <property type="match status" value="1"/>
</dbReference>
<gene>
    <name evidence="7" type="ordered locus">MTR_3g096562</name>
</gene>
<evidence type="ECO:0000256" key="2">
    <source>
        <dbReference type="ARBA" id="ARBA00005979"/>
    </source>
</evidence>
<dbReference type="PANTHER" id="PTHR22893:SF91">
    <property type="entry name" value="NADPH DEHYDROGENASE 2-RELATED"/>
    <property type="match status" value="1"/>
</dbReference>
<dbReference type="HOGENOM" id="CLU_699018_0_0_1"/>
<dbReference type="Pfam" id="PF00724">
    <property type="entry name" value="Oxidored_FMN"/>
    <property type="match status" value="1"/>
</dbReference>
<keyword evidence="4" id="KW-0288">FMN</keyword>
<dbReference type="EMBL" id="CM001219">
    <property type="protein sequence ID" value="KEH35610.1"/>
    <property type="molecule type" value="Genomic_DNA"/>
</dbReference>
<evidence type="ECO:0000313" key="8">
    <source>
        <dbReference type="EnsemblPlants" id="KEH35610"/>
    </source>
</evidence>
<dbReference type="Pfam" id="PF10294">
    <property type="entry name" value="Methyltransf_16"/>
    <property type="match status" value="1"/>
</dbReference>
<protein>
    <submittedName>
        <fullName evidence="7">FAD/FMN-binding oxidoreductase</fullName>
    </submittedName>
</protein>
<reference evidence="7 9" key="2">
    <citation type="journal article" date="2014" name="BMC Genomics">
        <title>An improved genome release (version Mt4.0) for the model legume Medicago truncatula.</title>
        <authorList>
            <person name="Tang H."/>
            <person name="Krishnakumar V."/>
            <person name="Bidwell S."/>
            <person name="Rosen B."/>
            <person name="Chan A."/>
            <person name="Zhou S."/>
            <person name="Gentzbittel L."/>
            <person name="Childs K.L."/>
            <person name="Yandell M."/>
            <person name="Gundlach H."/>
            <person name="Mayer K.F."/>
            <person name="Schwartz D.C."/>
            <person name="Town C.D."/>
        </authorList>
    </citation>
    <scope>GENOME REANNOTATION</scope>
    <source>
        <strain evidence="7">A17</strain>
        <strain evidence="8 9">cv. Jemalong A17</strain>
    </source>
</reference>
<dbReference type="InterPro" id="IPR019410">
    <property type="entry name" value="Methyltransf_16"/>
</dbReference>
<reference evidence="8" key="3">
    <citation type="submission" date="2015-04" db="UniProtKB">
        <authorList>
            <consortium name="EnsemblPlants"/>
        </authorList>
    </citation>
    <scope>IDENTIFICATION</scope>
    <source>
        <strain evidence="8">cv. Jemalong A17</strain>
    </source>
</reference>
<dbReference type="InterPro" id="IPR001155">
    <property type="entry name" value="OxRdtase_FMN_N"/>
</dbReference>
<reference evidence="7 9" key="1">
    <citation type="journal article" date="2011" name="Nature">
        <title>The Medicago genome provides insight into the evolution of rhizobial symbioses.</title>
        <authorList>
            <person name="Young N.D."/>
            <person name="Debelle F."/>
            <person name="Oldroyd G.E."/>
            <person name="Geurts R."/>
            <person name="Cannon S.B."/>
            <person name="Udvardi M.K."/>
            <person name="Benedito V.A."/>
            <person name="Mayer K.F."/>
            <person name="Gouzy J."/>
            <person name="Schoof H."/>
            <person name="Van de Peer Y."/>
            <person name="Proost S."/>
            <person name="Cook D.R."/>
            <person name="Meyers B.C."/>
            <person name="Spannagl M."/>
            <person name="Cheung F."/>
            <person name="De Mita S."/>
            <person name="Krishnakumar V."/>
            <person name="Gundlach H."/>
            <person name="Zhou S."/>
            <person name="Mudge J."/>
            <person name="Bharti A.K."/>
            <person name="Murray J.D."/>
            <person name="Naoumkina M.A."/>
            <person name="Rosen B."/>
            <person name="Silverstein K.A."/>
            <person name="Tang H."/>
            <person name="Rombauts S."/>
            <person name="Zhao P.X."/>
            <person name="Zhou P."/>
            <person name="Barbe V."/>
            <person name="Bardou P."/>
            <person name="Bechner M."/>
            <person name="Bellec A."/>
            <person name="Berger A."/>
            <person name="Berges H."/>
            <person name="Bidwell S."/>
            <person name="Bisseling T."/>
            <person name="Choisne N."/>
            <person name="Couloux A."/>
            <person name="Denny R."/>
            <person name="Deshpande S."/>
            <person name="Dai X."/>
            <person name="Doyle J.J."/>
            <person name="Dudez A.M."/>
            <person name="Farmer A.D."/>
            <person name="Fouteau S."/>
            <person name="Franken C."/>
            <person name="Gibelin C."/>
            <person name="Gish J."/>
            <person name="Goldstein S."/>
            <person name="Gonzalez A.J."/>
            <person name="Green P.J."/>
            <person name="Hallab A."/>
            <person name="Hartog M."/>
            <person name="Hua A."/>
            <person name="Humphray S.J."/>
            <person name="Jeong D.H."/>
            <person name="Jing Y."/>
            <person name="Jocker A."/>
            <person name="Kenton S.M."/>
            <person name="Kim D.J."/>
            <person name="Klee K."/>
            <person name="Lai H."/>
            <person name="Lang C."/>
            <person name="Lin S."/>
            <person name="Macmil S.L."/>
            <person name="Magdelenat G."/>
            <person name="Matthews L."/>
            <person name="McCorrison J."/>
            <person name="Monaghan E.L."/>
            <person name="Mun J.H."/>
            <person name="Najar F.Z."/>
            <person name="Nicholson C."/>
            <person name="Noirot C."/>
            <person name="O'Bleness M."/>
            <person name="Paule C.R."/>
            <person name="Poulain J."/>
            <person name="Prion F."/>
            <person name="Qin B."/>
            <person name="Qu C."/>
            <person name="Retzel E.F."/>
            <person name="Riddle C."/>
            <person name="Sallet E."/>
            <person name="Samain S."/>
            <person name="Samson N."/>
            <person name="Sanders I."/>
            <person name="Saurat O."/>
            <person name="Scarpelli C."/>
            <person name="Schiex T."/>
            <person name="Segurens B."/>
            <person name="Severin A.J."/>
            <person name="Sherrier D.J."/>
            <person name="Shi R."/>
            <person name="Sims S."/>
            <person name="Singer S.R."/>
            <person name="Sinharoy S."/>
            <person name="Sterck L."/>
            <person name="Viollet A."/>
            <person name="Wang B.B."/>
            <person name="Wang K."/>
            <person name="Wang M."/>
            <person name="Wang X."/>
            <person name="Warfsmann J."/>
            <person name="Weissenbach J."/>
            <person name="White D.D."/>
            <person name="White J.D."/>
            <person name="Wiley G.B."/>
            <person name="Wincker P."/>
            <person name="Xing Y."/>
            <person name="Yang L."/>
            <person name="Yao Z."/>
            <person name="Ying F."/>
            <person name="Zhai J."/>
            <person name="Zhou L."/>
            <person name="Zuber A."/>
            <person name="Denarie J."/>
            <person name="Dixon R.A."/>
            <person name="May G.D."/>
            <person name="Schwartz D.C."/>
            <person name="Rogers J."/>
            <person name="Quetier F."/>
            <person name="Town C.D."/>
            <person name="Roe B.A."/>
        </authorList>
    </citation>
    <scope>NUCLEOTIDE SEQUENCE [LARGE SCALE GENOMIC DNA]</scope>
    <source>
        <strain evidence="7">A17</strain>
        <strain evidence="8 9">cv. Jemalong A17</strain>
    </source>
</reference>
<dbReference type="Proteomes" id="UP000002051">
    <property type="component" value="Chromosome 3"/>
</dbReference>
<keyword evidence="3" id="KW-0285">Flavoprotein</keyword>
<evidence type="ECO:0000256" key="5">
    <source>
        <dbReference type="ARBA" id="ARBA00022857"/>
    </source>
</evidence>
<name>A0A072VBP9_MEDTR</name>
<evidence type="ECO:0000313" key="9">
    <source>
        <dbReference type="Proteomes" id="UP000002051"/>
    </source>
</evidence>
<dbReference type="Gene3D" id="3.40.50.150">
    <property type="entry name" value="Vaccinia Virus protein VP39"/>
    <property type="match status" value="1"/>
</dbReference>
<dbReference type="InterPro" id="IPR013785">
    <property type="entry name" value="Aldolase_TIM"/>
</dbReference>
<dbReference type="STRING" id="3880.A0A072VBP9"/>
<evidence type="ECO:0000256" key="4">
    <source>
        <dbReference type="ARBA" id="ARBA00022643"/>
    </source>
</evidence>
<dbReference type="InterPro" id="IPR045247">
    <property type="entry name" value="Oye-like"/>
</dbReference>
<proteinExistence type="inferred from homology"/>
<comment type="cofactor">
    <cofactor evidence="1">
        <name>FMN</name>
        <dbReference type="ChEBI" id="CHEBI:58210"/>
    </cofactor>
</comment>
<sequence>MATKPIPMVTRILTGFEYGYGFSPISKHGYGTGSTKSFCLTNVKVSVLLDNVLNVALGDALVIGGPLYFGDGLELLSSNKVLVAGNPSGRLVESLDGWNTAFVVAKFSGPKHRLSTSPTVKDGKVYLNHMVGIGYPKKKHAIVETVLIHSTFHKYKQIWLKFGVPLDNMFSTSFDGVEIHGAHGYLLEQFMKDKVNGKTDEYGGSLENRCWFGLEVVEAVVNEIGAEKVGIRFLNISTCSSSLSCEEYVTAGPCDLVCKWKLWSYYHNIDQQKLSKNQQVLGLTWGVWGSSIFDLRLTIILGADVLYDSNAFDDLFATVTFLLQNSPGSIFITSYHNRRYFSFSWDQLIEFLMQKWGLKCLKLLDGFSILPSFKASQLSGNIKLVEIALTSEDNA</sequence>
<dbReference type="AlphaFoldDB" id="A0A072VBP9"/>
<evidence type="ECO:0000256" key="1">
    <source>
        <dbReference type="ARBA" id="ARBA00001917"/>
    </source>
</evidence>
<comment type="similarity">
    <text evidence="2">Belongs to the NADH:flavin oxidoreductase/NADH oxidase family.</text>
</comment>
<dbReference type="Gene3D" id="3.20.20.70">
    <property type="entry name" value="Aldolase class I"/>
    <property type="match status" value="1"/>
</dbReference>
<dbReference type="GO" id="GO:0010181">
    <property type="term" value="F:FMN binding"/>
    <property type="evidence" value="ECO:0007669"/>
    <property type="project" value="InterPro"/>
</dbReference>
<evidence type="ECO:0000313" key="7">
    <source>
        <dbReference type="EMBL" id="KEH35610.1"/>
    </source>
</evidence>
<dbReference type="EnsemblPlants" id="KEH35610">
    <property type="protein sequence ID" value="KEH35610"/>
    <property type="gene ID" value="MTR_3g096562"/>
</dbReference>
<organism evidence="7 9">
    <name type="scientific">Medicago truncatula</name>
    <name type="common">Barrel medic</name>
    <name type="synonym">Medicago tribuloides</name>
    <dbReference type="NCBI Taxonomy" id="3880"/>
    <lineage>
        <taxon>Eukaryota</taxon>
        <taxon>Viridiplantae</taxon>
        <taxon>Streptophyta</taxon>
        <taxon>Embryophyta</taxon>
        <taxon>Tracheophyta</taxon>
        <taxon>Spermatophyta</taxon>
        <taxon>Magnoliopsida</taxon>
        <taxon>eudicotyledons</taxon>
        <taxon>Gunneridae</taxon>
        <taxon>Pentapetalae</taxon>
        <taxon>rosids</taxon>
        <taxon>fabids</taxon>
        <taxon>Fabales</taxon>
        <taxon>Fabaceae</taxon>
        <taxon>Papilionoideae</taxon>
        <taxon>50 kb inversion clade</taxon>
        <taxon>NPAAA clade</taxon>
        <taxon>Hologalegina</taxon>
        <taxon>IRL clade</taxon>
        <taxon>Trifolieae</taxon>
        <taxon>Medicago</taxon>
    </lineage>
</organism>
<evidence type="ECO:0000259" key="6">
    <source>
        <dbReference type="Pfam" id="PF00724"/>
    </source>
</evidence>